<gene>
    <name evidence="3" type="ORF">SLS55_003438</name>
</gene>
<dbReference type="Proteomes" id="UP001430584">
    <property type="component" value="Unassembled WGS sequence"/>
</dbReference>
<evidence type="ECO:0000256" key="1">
    <source>
        <dbReference type="SAM" id="Coils"/>
    </source>
</evidence>
<dbReference type="EMBL" id="JAJVCZ030000003">
    <property type="protein sequence ID" value="KAL0262003.1"/>
    <property type="molecule type" value="Genomic_DNA"/>
</dbReference>
<feature type="region of interest" description="Disordered" evidence="2">
    <location>
        <begin position="108"/>
        <end position="132"/>
    </location>
</feature>
<feature type="compositionally biased region" description="Polar residues" evidence="2">
    <location>
        <begin position="1"/>
        <end position="11"/>
    </location>
</feature>
<reference evidence="3 4" key="1">
    <citation type="submission" date="2024-02" db="EMBL/GenBank/DDBJ databases">
        <title>De novo assembly and annotation of 12 fungi associated with fruit tree decline syndrome in Ontario, Canada.</title>
        <authorList>
            <person name="Sulman M."/>
            <person name="Ellouze W."/>
            <person name="Ilyukhin E."/>
        </authorList>
    </citation>
    <scope>NUCLEOTIDE SEQUENCE [LARGE SCALE GENOMIC DNA]</scope>
    <source>
        <strain evidence="3 4">FDS-637</strain>
    </source>
</reference>
<evidence type="ECO:0000256" key="2">
    <source>
        <dbReference type="SAM" id="MobiDB-lite"/>
    </source>
</evidence>
<organism evidence="3 4">
    <name type="scientific">Diplodia seriata</name>
    <dbReference type="NCBI Taxonomy" id="420778"/>
    <lineage>
        <taxon>Eukaryota</taxon>
        <taxon>Fungi</taxon>
        <taxon>Dikarya</taxon>
        <taxon>Ascomycota</taxon>
        <taxon>Pezizomycotina</taxon>
        <taxon>Dothideomycetes</taxon>
        <taxon>Dothideomycetes incertae sedis</taxon>
        <taxon>Botryosphaeriales</taxon>
        <taxon>Botryosphaeriaceae</taxon>
        <taxon>Diplodia</taxon>
    </lineage>
</organism>
<keyword evidence="1" id="KW-0175">Coiled coil</keyword>
<feature type="region of interest" description="Disordered" evidence="2">
    <location>
        <begin position="1"/>
        <end position="20"/>
    </location>
</feature>
<keyword evidence="4" id="KW-1185">Reference proteome</keyword>
<dbReference type="GeneID" id="92007523"/>
<feature type="coiled-coil region" evidence="1">
    <location>
        <begin position="217"/>
        <end position="272"/>
    </location>
</feature>
<name>A0ABR3CMY5_9PEZI</name>
<proteinExistence type="predicted"/>
<comment type="caution">
    <text evidence="3">The sequence shown here is derived from an EMBL/GenBank/DDBJ whole genome shotgun (WGS) entry which is preliminary data.</text>
</comment>
<dbReference type="RefSeq" id="XP_066635032.1">
    <property type="nucleotide sequence ID" value="XM_066774913.1"/>
</dbReference>
<evidence type="ECO:0000313" key="3">
    <source>
        <dbReference type="EMBL" id="KAL0262003.1"/>
    </source>
</evidence>
<protein>
    <submittedName>
        <fullName evidence="3">Uncharacterized protein</fullName>
    </submittedName>
</protein>
<sequence length="279" mass="31122">MPSPSKPSTASAEAPQGPHMAVEERQAIAILSNIWTPNVRIWKYRGCKLSDNPHKWEPRVLAALAVLAQTAGPAQRIRAMQMITIAMGPMAYTAPTPEHIARATELMKAAQHPEPQPQDQQHQQHGTVNHSQQPVANAVNSPVAAPPAAIKSEAAATAAGDVEKDKQIEDLRLTMRQMEARMTLSDLRREEAEMKWFNMDATFSVMTADRDMAIMHLDVAEMHRKRLEKEKAMMTNALSSKDRVIDVLTRQRNRAVAQVADLEKQLATFKRTTELKKDV</sequence>
<accession>A0ABR3CMY5</accession>
<evidence type="ECO:0000313" key="4">
    <source>
        <dbReference type="Proteomes" id="UP001430584"/>
    </source>
</evidence>